<dbReference type="InterPro" id="IPR000659">
    <property type="entry name" value="Pyridox_Oxase"/>
</dbReference>
<sequence length="271" mass="30634">MSGDSASLSVDIGVVRHGPHVEGDLGCKCEESWFGVHIKLQPHVGMRTKYKGESEAFTEEDLKGKEPFSQFREWFEEACKHPSILEANAVCLATATRDGIPSARQVLLKGYGTDGFRFFTNYDSRKGRELAENPRAALNFYWEPLKKAVRVEGHVEKLSASESDDYFHSRPLPSQIGAVVSEQSKPIASRNVLISREAVMMEQYGEGSKQVPRPKHWGGYLVVPEVIEFWQGQTNRIHDRIQFRRQKTGDEPDGILLHQGDCGWVYERLSP</sequence>
<evidence type="ECO:0000256" key="2">
    <source>
        <dbReference type="ARBA" id="ARBA00003691"/>
    </source>
</evidence>
<keyword evidence="9" id="KW-0288">FMN</keyword>
<evidence type="ECO:0000256" key="10">
    <source>
        <dbReference type="ARBA" id="ARBA00023002"/>
    </source>
</evidence>
<dbReference type="GO" id="GO:0010181">
    <property type="term" value="F:FMN binding"/>
    <property type="evidence" value="ECO:0007669"/>
    <property type="project" value="InterPro"/>
</dbReference>
<evidence type="ECO:0000256" key="1">
    <source>
        <dbReference type="ARBA" id="ARBA00001917"/>
    </source>
</evidence>
<dbReference type="PANTHER" id="PTHR10851:SF0">
    <property type="entry name" value="PYRIDOXINE-5'-PHOSPHATE OXIDASE"/>
    <property type="match status" value="1"/>
</dbReference>
<dbReference type="AlphaFoldDB" id="A0A6L2Q3E8"/>
<accession>A0A6L2Q3E8</accession>
<dbReference type="PROSITE" id="PS01064">
    <property type="entry name" value="PYRIDOX_OXIDASE"/>
    <property type="match status" value="1"/>
</dbReference>
<evidence type="ECO:0000313" key="14">
    <source>
        <dbReference type="EMBL" id="GFG37275.1"/>
    </source>
</evidence>
<reference evidence="15" key="1">
    <citation type="submission" date="2020-01" db="EMBL/GenBank/DDBJ databases">
        <title>Draft genome sequence of the Termite Coptotermes fromosanus.</title>
        <authorList>
            <person name="Itakura S."/>
            <person name="Yosikawa Y."/>
            <person name="Umezawa K."/>
        </authorList>
    </citation>
    <scope>NUCLEOTIDE SEQUENCE [LARGE SCALE GENOMIC DNA]</scope>
</reference>
<proteinExistence type="inferred from homology"/>
<dbReference type="HAMAP" id="MF_01629">
    <property type="entry name" value="PdxH"/>
    <property type="match status" value="1"/>
</dbReference>
<evidence type="ECO:0000259" key="13">
    <source>
        <dbReference type="Pfam" id="PF10590"/>
    </source>
</evidence>
<evidence type="ECO:0000313" key="15">
    <source>
        <dbReference type="Proteomes" id="UP000502823"/>
    </source>
</evidence>
<keyword evidence="8" id="KW-0285">Flavoprotein</keyword>
<comment type="cofactor">
    <cofactor evidence="1">
        <name>FMN</name>
        <dbReference type="ChEBI" id="CHEBI:58210"/>
    </cofactor>
</comment>
<keyword evidence="11" id="KW-0664">Pyridoxine biosynthesis</keyword>
<keyword evidence="10" id="KW-0560">Oxidoreductase</keyword>
<dbReference type="InterPro" id="IPR011576">
    <property type="entry name" value="Pyridox_Oxase_N"/>
</dbReference>
<comment type="function">
    <text evidence="2">Catalyzes the oxidation of either pyridoxine 5'-phosphate (PNP) or pyridoxamine 5'-phosphate (PMP) into pyridoxal 5'-phosphate (PLP).</text>
</comment>
<dbReference type="EC" id="1.4.3.5" evidence="7"/>
<evidence type="ECO:0000259" key="12">
    <source>
        <dbReference type="Pfam" id="PF01243"/>
    </source>
</evidence>
<evidence type="ECO:0000256" key="7">
    <source>
        <dbReference type="ARBA" id="ARBA00012801"/>
    </source>
</evidence>
<dbReference type="Pfam" id="PF01243">
    <property type="entry name" value="PNPOx_N"/>
    <property type="match status" value="1"/>
</dbReference>
<comment type="similarity">
    <text evidence="5">Belongs to the pyridoxamine 5'-phosphate oxidase family.</text>
</comment>
<dbReference type="Proteomes" id="UP000502823">
    <property type="component" value="Unassembled WGS sequence"/>
</dbReference>
<dbReference type="EMBL" id="BLKM01000687">
    <property type="protein sequence ID" value="GFG37275.1"/>
    <property type="molecule type" value="Genomic_DNA"/>
</dbReference>
<dbReference type="InterPro" id="IPR012349">
    <property type="entry name" value="Split_barrel_FMN-bd"/>
</dbReference>
<evidence type="ECO:0000256" key="11">
    <source>
        <dbReference type="ARBA" id="ARBA00023096"/>
    </source>
</evidence>
<dbReference type="UniPathway" id="UPA01068">
    <property type="reaction ID" value="UER00304"/>
</dbReference>
<gene>
    <name evidence="14" type="ORF">Cfor_10966</name>
</gene>
<dbReference type="Gene3D" id="2.30.110.10">
    <property type="entry name" value="Electron Transport, Fmn-binding Protein, Chain A"/>
    <property type="match status" value="1"/>
</dbReference>
<organism evidence="14 15">
    <name type="scientific">Coptotermes formosanus</name>
    <name type="common">Formosan subterranean termite</name>
    <dbReference type="NCBI Taxonomy" id="36987"/>
    <lineage>
        <taxon>Eukaryota</taxon>
        <taxon>Metazoa</taxon>
        <taxon>Ecdysozoa</taxon>
        <taxon>Arthropoda</taxon>
        <taxon>Hexapoda</taxon>
        <taxon>Insecta</taxon>
        <taxon>Pterygota</taxon>
        <taxon>Neoptera</taxon>
        <taxon>Polyneoptera</taxon>
        <taxon>Dictyoptera</taxon>
        <taxon>Blattodea</taxon>
        <taxon>Blattoidea</taxon>
        <taxon>Termitoidae</taxon>
        <taxon>Rhinotermitidae</taxon>
        <taxon>Coptotermes</taxon>
    </lineage>
</organism>
<evidence type="ECO:0000256" key="6">
    <source>
        <dbReference type="ARBA" id="ARBA00011738"/>
    </source>
</evidence>
<dbReference type="InterPro" id="IPR019576">
    <property type="entry name" value="Pyridoxamine_oxidase_dimer_C"/>
</dbReference>
<comment type="pathway">
    <text evidence="3">Cofactor metabolism; pyridoxal 5'-phosphate salvage; pyridoxal 5'-phosphate from pyridoxamine 5'-phosphate: step 1/1.</text>
</comment>
<feature type="domain" description="Pyridoxine 5'-phosphate oxidase dimerisation C-terminal" evidence="13">
    <location>
        <begin position="217"/>
        <end position="271"/>
    </location>
</feature>
<evidence type="ECO:0000256" key="5">
    <source>
        <dbReference type="ARBA" id="ARBA00007301"/>
    </source>
</evidence>
<dbReference type="NCBIfam" id="TIGR00558">
    <property type="entry name" value="pdxH"/>
    <property type="match status" value="1"/>
</dbReference>
<dbReference type="PANTHER" id="PTHR10851">
    <property type="entry name" value="PYRIDOXINE-5-PHOSPHATE OXIDASE"/>
    <property type="match status" value="1"/>
</dbReference>
<evidence type="ECO:0000256" key="8">
    <source>
        <dbReference type="ARBA" id="ARBA00022630"/>
    </source>
</evidence>
<dbReference type="OrthoDB" id="303614at2759"/>
<comment type="caution">
    <text evidence="14">The sequence shown here is derived from an EMBL/GenBank/DDBJ whole genome shotgun (WGS) entry which is preliminary data.</text>
</comment>
<evidence type="ECO:0000256" key="4">
    <source>
        <dbReference type="ARBA" id="ARBA00005037"/>
    </source>
</evidence>
<evidence type="ECO:0000256" key="9">
    <source>
        <dbReference type="ARBA" id="ARBA00022643"/>
    </source>
</evidence>
<dbReference type="GO" id="GO:0008615">
    <property type="term" value="P:pyridoxine biosynthetic process"/>
    <property type="evidence" value="ECO:0007669"/>
    <property type="project" value="UniProtKB-KW"/>
</dbReference>
<dbReference type="SUPFAM" id="SSF50475">
    <property type="entry name" value="FMN-binding split barrel"/>
    <property type="match status" value="1"/>
</dbReference>
<dbReference type="FunFam" id="2.30.110.10:FF:000005">
    <property type="entry name" value="NAD(P)H-hydrate epimerase"/>
    <property type="match status" value="1"/>
</dbReference>
<feature type="domain" description="Pyridoxamine 5'-phosphate oxidase N-terminal" evidence="12">
    <location>
        <begin position="84"/>
        <end position="193"/>
    </location>
</feature>
<keyword evidence="15" id="KW-1185">Reference proteome</keyword>
<comment type="subunit">
    <text evidence="6">Homodimer.</text>
</comment>
<dbReference type="InterPro" id="IPR019740">
    <property type="entry name" value="Pyridox_Oxase_CS"/>
</dbReference>
<dbReference type="FunCoup" id="A0A6L2Q3E8">
    <property type="interactions" value="869"/>
</dbReference>
<dbReference type="NCBIfam" id="NF004231">
    <property type="entry name" value="PRK05679.1"/>
    <property type="match status" value="1"/>
</dbReference>
<evidence type="ECO:0000256" key="3">
    <source>
        <dbReference type="ARBA" id="ARBA00004738"/>
    </source>
</evidence>
<name>A0A6L2Q3E8_COPFO</name>
<dbReference type="InParanoid" id="A0A6L2Q3E8"/>
<dbReference type="Pfam" id="PF10590">
    <property type="entry name" value="PNP_phzG_C"/>
    <property type="match status" value="1"/>
</dbReference>
<comment type="pathway">
    <text evidence="4">Cofactor metabolism; pyridoxal 5'-phosphate salvage; pyridoxal 5'-phosphate from pyridoxine 5'-phosphate: step 1/1.</text>
</comment>
<dbReference type="GO" id="GO:0004733">
    <property type="term" value="F:pyridoxamine phosphate oxidase activity"/>
    <property type="evidence" value="ECO:0007669"/>
    <property type="project" value="UniProtKB-EC"/>
</dbReference>
<protein>
    <recommendedName>
        <fullName evidence="7">pyridoxal 5'-phosphate synthase</fullName>
        <ecNumber evidence="7">1.4.3.5</ecNumber>
    </recommendedName>
</protein>